<dbReference type="FunFam" id="2.40.160.120:FF:000010">
    <property type="entry name" value="Oxysterol-binding protein homolog 4"/>
    <property type="match status" value="1"/>
</dbReference>
<evidence type="ECO:0000256" key="1">
    <source>
        <dbReference type="ARBA" id="ARBA00008842"/>
    </source>
</evidence>
<dbReference type="Gene3D" id="1.10.287.2720">
    <property type="match status" value="1"/>
</dbReference>
<name>A0A5E8BI75_9ASCO</name>
<feature type="region of interest" description="Disordered" evidence="3">
    <location>
        <begin position="413"/>
        <end position="437"/>
    </location>
</feature>
<dbReference type="InterPro" id="IPR037239">
    <property type="entry name" value="OSBP_sf"/>
</dbReference>
<dbReference type="GO" id="GO:0005829">
    <property type="term" value="C:cytosol"/>
    <property type="evidence" value="ECO:0007669"/>
    <property type="project" value="TreeGrafter"/>
</dbReference>
<dbReference type="GeneID" id="43580600"/>
<comment type="similarity">
    <text evidence="1 2">Belongs to the OSBP family.</text>
</comment>
<keyword evidence="5" id="KW-1185">Reference proteome</keyword>
<evidence type="ECO:0000256" key="2">
    <source>
        <dbReference type="RuleBase" id="RU003844"/>
    </source>
</evidence>
<dbReference type="SUPFAM" id="SSF144000">
    <property type="entry name" value="Oxysterol-binding protein-like"/>
    <property type="match status" value="1"/>
</dbReference>
<dbReference type="Gene3D" id="2.40.160.120">
    <property type="match status" value="1"/>
</dbReference>
<dbReference type="Gene3D" id="3.30.70.3490">
    <property type="match status" value="1"/>
</dbReference>
<sequence length="437" mass="49504">MATSASSFSWASFLKSIASFNGDLASLTAPPFILSPVSLTEYTKFWAENYPDFIAISKEEDPEKRFIKVVKWFIGTLKEQYCSRNEKLGSEKKPLNPFLGEVFTGQWKDADLGDTNLVSEQVSHHPPVTAYSIWNDKNKLSLEGYVGIKASISTQAISVRQYGHSVLTLAGFGDEKYLITLPALHIEGILFGKPYVELEGKSFIQSTTGYKATIEYSGKGYFSGKKNTFKVNIVQNDKPSATLYNIKGQWSGVSKISGPNFPEQVFLDATKQQVLELQVKDISQQNEFETRKAWLKVAEAIKLGDYELIHKEKSEIEINQRIYRKREERDGKTWPRRWFDTVLVKDEAWYEKLSADAGVVAGTAHSSSSTETKKADREVDTNWRFSKQKYLESPIRPDVNETFPDVISQYLHELQEEEPVANEDDLKKEEAVPEGTV</sequence>
<accession>A0A5E8BI75</accession>
<dbReference type="RefSeq" id="XP_031852391.1">
    <property type="nucleotide sequence ID" value="XM_031996500.1"/>
</dbReference>
<dbReference type="OrthoDB" id="14833at2759"/>
<dbReference type="InterPro" id="IPR000648">
    <property type="entry name" value="Oxysterol-bd"/>
</dbReference>
<dbReference type="InterPro" id="IPR018494">
    <property type="entry name" value="Oxysterol-bd_CS"/>
</dbReference>
<evidence type="ECO:0008006" key="6">
    <source>
        <dbReference type="Google" id="ProtNLM"/>
    </source>
</evidence>
<evidence type="ECO:0000313" key="4">
    <source>
        <dbReference type="EMBL" id="VVT48440.1"/>
    </source>
</evidence>
<proteinExistence type="inferred from homology"/>
<dbReference type="Proteomes" id="UP000398389">
    <property type="component" value="Unassembled WGS sequence"/>
</dbReference>
<dbReference type="AlphaFoldDB" id="A0A5E8BI75"/>
<evidence type="ECO:0000313" key="5">
    <source>
        <dbReference type="Proteomes" id="UP000398389"/>
    </source>
</evidence>
<reference evidence="4 5" key="1">
    <citation type="submission" date="2019-09" db="EMBL/GenBank/DDBJ databases">
        <authorList>
            <person name="Brejova B."/>
        </authorList>
    </citation>
    <scope>NUCLEOTIDE SEQUENCE [LARGE SCALE GENOMIC DNA]</scope>
</reference>
<organism evidence="4 5">
    <name type="scientific">Magnusiomyces paraingens</name>
    <dbReference type="NCBI Taxonomy" id="2606893"/>
    <lineage>
        <taxon>Eukaryota</taxon>
        <taxon>Fungi</taxon>
        <taxon>Dikarya</taxon>
        <taxon>Ascomycota</taxon>
        <taxon>Saccharomycotina</taxon>
        <taxon>Dipodascomycetes</taxon>
        <taxon>Dipodascales</taxon>
        <taxon>Dipodascaceae</taxon>
        <taxon>Magnusiomyces</taxon>
    </lineage>
</organism>
<dbReference type="GO" id="GO:0008142">
    <property type="term" value="F:oxysterol binding"/>
    <property type="evidence" value="ECO:0007669"/>
    <property type="project" value="TreeGrafter"/>
</dbReference>
<dbReference type="GO" id="GO:0120009">
    <property type="term" value="P:intermembrane lipid transfer"/>
    <property type="evidence" value="ECO:0007669"/>
    <property type="project" value="UniProtKB-ARBA"/>
</dbReference>
<dbReference type="PROSITE" id="PS01013">
    <property type="entry name" value="OSBP"/>
    <property type="match status" value="1"/>
</dbReference>
<dbReference type="Pfam" id="PF01237">
    <property type="entry name" value="Oxysterol_BP"/>
    <property type="match status" value="1"/>
</dbReference>
<gene>
    <name evidence="4" type="ORF">SAPINGB_P001780</name>
</gene>
<dbReference type="PANTHER" id="PTHR10972">
    <property type="entry name" value="OXYSTEROL-BINDING PROTEIN-RELATED"/>
    <property type="match status" value="1"/>
</dbReference>
<dbReference type="GO" id="GO:0016020">
    <property type="term" value="C:membrane"/>
    <property type="evidence" value="ECO:0007669"/>
    <property type="project" value="TreeGrafter"/>
</dbReference>
<dbReference type="EMBL" id="CABVLU010000002">
    <property type="protein sequence ID" value="VVT48440.1"/>
    <property type="molecule type" value="Genomic_DNA"/>
</dbReference>
<dbReference type="PANTHER" id="PTHR10972:SF184">
    <property type="entry name" value="OXYSTEROL-BINDING PROTEIN HOMOLOG 4-RELATED"/>
    <property type="match status" value="1"/>
</dbReference>
<protein>
    <recommendedName>
        <fullName evidence="6">Oxysterol-binding protein</fullName>
    </recommendedName>
</protein>
<evidence type="ECO:0000256" key="3">
    <source>
        <dbReference type="SAM" id="MobiDB-lite"/>
    </source>
</evidence>
<dbReference type="Gene3D" id="6.10.250.1430">
    <property type="match status" value="1"/>
</dbReference>